<dbReference type="eggNOG" id="ENOG5033IUA">
    <property type="taxonomic scope" value="Bacteria"/>
</dbReference>
<reference evidence="3 4" key="1">
    <citation type="journal article" date="2008" name="J. Bacteriol.">
        <title>Insights into plant cell wall degradation from the genome sequence of the soil bacterium Cellvibrio japonicus.</title>
        <authorList>
            <person name="Deboy R.T."/>
            <person name="Mongodin E.F."/>
            <person name="Fouts D.E."/>
            <person name="Tailford L.E."/>
            <person name="Khouri H."/>
            <person name="Emerson J.B."/>
            <person name="Mohamoud Y."/>
            <person name="Watkins K."/>
            <person name="Henrissat B."/>
            <person name="Gilbert H.J."/>
            <person name="Nelson K.E."/>
        </authorList>
    </citation>
    <scope>NUCLEOTIDE SEQUENCE [LARGE SCALE GENOMIC DNA]</scope>
    <source>
        <strain evidence="3 4">Ueda107</strain>
    </source>
</reference>
<evidence type="ECO:0000256" key="1">
    <source>
        <dbReference type="SAM" id="MobiDB-lite"/>
    </source>
</evidence>
<keyword evidence="4" id="KW-1185">Reference proteome</keyword>
<evidence type="ECO:0000259" key="2">
    <source>
        <dbReference type="Pfam" id="PF13511"/>
    </source>
</evidence>
<sequence>MCVNAFALGIGNYVVYLQTGYVPLRDLIDRGLPSLGVPDGLKQELGKLVQDARRMGADVGSEKPIAVKVYKWTDAKGVVHYGEQPAGTNAEEVIINPNRNLLPAEPEPGSSAAAAGGPDAQTPIEKARAAAELMKARIENQESY</sequence>
<dbReference type="STRING" id="498211.CJA_1024"/>
<accession>B3PB52</accession>
<dbReference type="AlphaFoldDB" id="B3PB52"/>
<proteinExistence type="predicted"/>
<dbReference type="HOGENOM" id="CLU_1793004_0_0_6"/>
<evidence type="ECO:0000313" key="4">
    <source>
        <dbReference type="Proteomes" id="UP000001036"/>
    </source>
</evidence>
<gene>
    <name evidence="3" type="ordered locus">CJA_1024</name>
</gene>
<feature type="domain" description="DUF4124" evidence="2">
    <location>
        <begin position="65"/>
        <end position="107"/>
    </location>
</feature>
<evidence type="ECO:0000313" key="3">
    <source>
        <dbReference type="EMBL" id="ACE83003.1"/>
    </source>
</evidence>
<dbReference type="KEGG" id="cja:CJA_1024"/>
<dbReference type="InterPro" id="IPR025392">
    <property type="entry name" value="DUF4124"/>
</dbReference>
<dbReference type="Pfam" id="PF13511">
    <property type="entry name" value="DUF4124"/>
    <property type="match status" value="1"/>
</dbReference>
<feature type="region of interest" description="Disordered" evidence="1">
    <location>
        <begin position="100"/>
        <end position="125"/>
    </location>
</feature>
<organism evidence="3 4">
    <name type="scientific">Cellvibrio japonicus (strain Ueda107)</name>
    <name type="common">Pseudomonas fluorescens subsp. cellulosa</name>
    <dbReference type="NCBI Taxonomy" id="498211"/>
    <lineage>
        <taxon>Bacteria</taxon>
        <taxon>Pseudomonadati</taxon>
        <taxon>Pseudomonadota</taxon>
        <taxon>Gammaproteobacteria</taxon>
        <taxon>Cellvibrionales</taxon>
        <taxon>Cellvibrionaceae</taxon>
        <taxon>Cellvibrio</taxon>
    </lineage>
</organism>
<dbReference type="EMBL" id="CP000934">
    <property type="protein sequence ID" value="ACE83003.1"/>
    <property type="molecule type" value="Genomic_DNA"/>
</dbReference>
<feature type="compositionally biased region" description="Low complexity" evidence="1">
    <location>
        <begin position="103"/>
        <end position="118"/>
    </location>
</feature>
<name>B3PB52_CELJU</name>
<protein>
    <recommendedName>
        <fullName evidence="2">DUF4124 domain-containing protein</fullName>
    </recommendedName>
</protein>
<dbReference type="Proteomes" id="UP000001036">
    <property type="component" value="Chromosome"/>
</dbReference>